<evidence type="ECO:0000256" key="1">
    <source>
        <dbReference type="ARBA" id="ARBA00004114"/>
    </source>
</evidence>
<comment type="similarity">
    <text evidence="4">Belongs to the CEP135/TSGA10 family.</text>
</comment>
<dbReference type="PANTHER" id="PTHR20544">
    <property type="entry name" value="CENTROSOMAL PROTEIN CEP135"/>
    <property type="match status" value="1"/>
</dbReference>
<dbReference type="GeneTree" id="ENSGT00940000159453"/>
<proteinExistence type="inferred from homology"/>
<evidence type="ECO:0000313" key="5">
    <source>
        <dbReference type="Ensembl" id="ENSECRP00000017282.1"/>
    </source>
</evidence>
<evidence type="ECO:0008006" key="8">
    <source>
        <dbReference type="Google" id="ProtNLM"/>
    </source>
</evidence>
<keyword evidence="7" id="KW-1185">Reference proteome</keyword>
<keyword evidence="3" id="KW-0206">Cytoskeleton</keyword>
<evidence type="ECO:0000256" key="4">
    <source>
        <dbReference type="ARBA" id="ARBA00038123"/>
    </source>
</evidence>
<evidence type="ECO:0000313" key="6">
    <source>
        <dbReference type="Ensembl" id="ENSECRP00000027074.1"/>
    </source>
</evidence>
<evidence type="ECO:0000256" key="2">
    <source>
        <dbReference type="ARBA" id="ARBA00022490"/>
    </source>
</evidence>
<dbReference type="Proteomes" id="UP000694620">
    <property type="component" value="Unassembled WGS sequence"/>
</dbReference>
<dbReference type="CDD" id="cd22292">
    <property type="entry name" value="cc_Cep135_MBD"/>
    <property type="match status" value="1"/>
</dbReference>
<dbReference type="Proteomes" id="UP000694620">
    <property type="component" value="Chromosome 5"/>
</dbReference>
<organism evidence="6 7">
    <name type="scientific">Erpetoichthys calabaricus</name>
    <name type="common">Rope fish</name>
    <name type="synonym">Calamoichthys calabaricus</name>
    <dbReference type="NCBI Taxonomy" id="27687"/>
    <lineage>
        <taxon>Eukaryota</taxon>
        <taxon>Metazoa</taxon>
        <taxon>Chordata</taxon>
        <taxon>Craniata</taxon>
        <taxon>Vertebrata</taxon>
        <taxon>Euteleostomi</taxon>
        <taxon>Actinopterygii</taxon>
        <taxon>Polypteriformes</taxon>
        <taxon>Polypteridae</taxon>
        <taxon>Erpetoichthys</taxon>
    </lineage>
</organism>
<protein>
    <recommendedName>
        <fullName evidence="8">Centrosomal protein of 135 kDa</fullName>
    </recommendedName>
</protein>
<reference evidence="5" key="1">
    <citation type="submission" date="2021-06" db="EMBL/GenBank/DDBJ databases">
        <authorList>
            <consortium name="Wellcome Sanger Institute Data Sharing"/>
        </authorList>
    </citation>
    <scope>NUCLEOTIDE SEQUENCE [LARGE SCALE GENOMIC DNA]</scope>
</reference>
<dbReference type="InterPro" id="IPR051877">
    <property type="entry name" value="Centriole_BasalBody_StrucProt"/>
</dbReference>
<keyword evidence="2" id="KW-0963">Cytoplasm</keyword>
<evidence type="ECO:0000313" key="7">
    <source>
        <dbReference type="Proteomes" id="UP000694620"/>
    </source>
</evidence>
<dbReference type="Ensembl" id="ENSECRT00000027644.1">
    <property type="protein sequence ID" value="ENSECRP00000027074.1"/>
    <property type="gene ID" value="ENSECRG00000018316.1"/>
</dbReference>
<accession>A0A8C4T6Y0</accession>
<name>A0A8C4T6Y0_ERPCA</name>
<comment type="subcellular location">
    <subcellularLocation>
        <location evidence="1">Cytoplasm</location>
        <location evidence="1">Cytoskeleton</location>
        <location evidence="1">Microtubule organizing center</location>
        <location evidence="1">Centrosome</location>
        <location evidence="1">Centriole</location>
    </subcellularLocation>
</comment>
<evidence type="ECO:0000256" key="3">
    <source>
        <dbReference type="ARBA" id="ARBA00023212"/>
    </source>
</evidence>
<dbReference type="Ensembl" id="ENSECRT00000017612.1">
    <property type="protein sequence ID" value="ENSECRP00000017282.1"/>
    <property type="gene ID" value="ENSECRG00000011520.1"/>
</dbReference>
<sequence>MSTAGERKFINVRKRLDQLGYRQPLGIESLPLVERLFSDLLHTTESLRNAKLSVGKNEKENKNVDAYLEPFQAENARLVEENNELHLSLLKAKEEKEKFTTIRKLEHETADLKFLNNQYVHKVKSLEKDSKAKAEKIQQLQEKNLQAIVQTPGKVTSYFISFEDVTGIAFCCLLHWLASRSLSCWTWVVTSV</sequence>
<dbReference type="GO" id="GO:0005814">
    <property type="term" value="C:centriole"/>
    <property type="evidence" value="ECO:0007669"/>
    <property type="project" value="UniProtKB-SubCell"/>
</dbReference>
<reference evidence="6" key="2">
    <citation type="submission" date="2025-05" db="UniProtKB">
        <authorList>
            <consortium name="Ensembl"/>
        </authorList>
    </citation>
    <scope>IDENTIFICATION</scope>
</reference>
<dbReference type="PANTHER" id="PTHR20544:SF0">
    <property type="entry name" value="NUCLEOPROTEIN TPR_MLP1 DOMAIN-CONTAINING PROTEIN"/>
    <property type="match status" value="1"/>
</dbReference>
<dbReference type="AlphaFoldDB" id="A0A8C4T6Y0"/>